<comment type="caution">
    <text evidence="2">The sequence shown here is derived from an EMBL/GenBank/DDBJ whole genome shotgun (WGS) entry which is preliminary data.</text>
</comment>
<organism evidence="2 3">
    <name type="scientific">Solanum commersonii</name>
    <name type="common">Commerson's wild potato</name>
    <name type="synonym">Commerson's nightshade</name>
    <dbReference type="NCBI Taxonomy" id="4109"/>
    <lineage>
        <taxon>Eukaryota</taxon>
        <taxon>Viridiplantae</taxon>
        <taxon>Streptophyta</taxon>
        <taxon>Embryophyta</taxon>
        <taxon>Tracheophyta</taxon>
        <taxon>Spermatophyta</taxon>
        <taxon>Magnoliopsida</taxon>
        <taxon>eudicotyledons</taxon>
        <taxon>Gunneridae</taxon>
        <taxon>Pentapetalae</taxon>
        <taxon>asterids</taxon>
        <taxon>lamiids</taxon>
        <taxon>Solanales</taxon>
        <taxon>Solanaceae</taxon>
        <taxon>Solanoideae</taxon>
        <taxon>Solaneae</taxon>
        <taxon>Solanum</taxon>
    </lineage>
</organism>
<dbReference type="EMBL" id="JACXVP010000012">
    <property type="protein sequence ID" value="KAG5570257.1"/>
    <property type="molecule type" value="Genomic_DNA"/>
</dbReference>
<dbReference type="Proteomes" id="UP000824120">
    <property type="component" value="Chromosome 12"/>
</dbReference>
<feature type="compositionally biased region" description="Basic and acidic residues" evidence="1">
    <location>
        <begin position="1"/>
        <end position="24"/>
    </location>
</feature>
<evidence type="ECO:0000313" key="2">
    <source>
        <dbReference type="EMBL" id="KAG5570257.1"/>
    </source>
</evidence>
<sequence length="250" mass="27665">MEKRARQDDKHLPLTILHEPRLLGEEEDHMGSGSELTQFQPQSQAIQSHATSPSISSIKQGTHKHQRYQVTIINLSPEPFPIGTISLAGNDLSIITLIGNDLDLITLVKNDLDLITLIGKDLGIIALTGKDLDIINHHMYHHGNFDAAVTWQSHVTPRGAAGISDLRTSSSNGEAFGDRSKGKRSGTVSWSTRGRLSGRLWLSLVRLSMFRHLFIDLLEYGGVRVLSMLNFYSSALDLISESVGLWRHVS</sequence>
<reference evidence="2 3" key="1">
    <citation type="submission" date="2020-09" db="EMBL/GenBank/DDBJ databases">
        <title>De no assembly of potato wild relative species, Solanum commersonii.</title>
        <authorList>
            <person name="Cho K."/>
        </authorList>
    </citation>
    <scope>NUCLEOTIDE SEQUENCE [LARGE SCALE GENOMIC DNA]</scope>
    <source>
        <strain evidence="2">LZ3.2</strain>
        <tissue evidence="2">Leaf</tissue>
    </source>
</reference>
<feature type="region of interest" description="Disordered" evidence="1">
    <location>
        <begin position="1"/>
        <end position="60"/>
    </location>
</feature>
<dbReference type="AlphaFoldDB" id="A0A9J5W4C0"/>
<protein>
    <submittedName>
        <fullName evidence="2">Uncharacterized protein</fullName>
    </submittedName>
</protein>
<evidence type="ECO:0000313" key="3">
    <source>
        <dbReference type="Proteomes" id="UP000824120"/>
    </source>
</evidence>
<gene>
    <name evidence="2" type="ORF">H5410_060023</name>
</gene>
<keyword evidence="3" id="KW-1185">Reference proteome</keyword>
<feature type="region of interest" description="Disordered" evidence="1">
    <location>
        <begin position="169"/>
        <end position="189"/>
    </location>
</feature>
<feature type="compositionally biased region" description="Polar residues" evidence="1">
    <location>
        <begin position="34"/>
        <end position="60"/>
    </location>
</feature>
<accession>A0A9J5W4C0</accession>
<name>A0A9J5W4C0_SOLCO</name>
<proteinExistence type="predicted"/>
<evidence type="ECO:0000256" key="1">
    <source>
        <dbReference type="SAM" id="MobiDB-lite"/>
    </source>
</evidence>